<protein>
    <submittedName>
        <fullName evidence="1">Uncharacterized protein</fullName>
    </submittedName>
</protein>
<evidence type="ECO:0000313" key="1">
    <source>
        <dbReference type="EMBL" id="MPN37219.1"/>
    </source>
</evidence>
<comment type="caution">
    <text evidence="1">The sequence shown here is derived from an EMBL/GenBank/DDBJ whole genome shotgun (WGS) entry which is preliminary data.</text>
</comment>
<organism evidence="1">
    <name type="scientific">bioreactor metagenome</name>
    <dbReference type="NCBI Taxonomy" id="1076179"/>
    <lineage>
        <taxon>unclassified sequences</taxon>
        <taxon>metagenomes</taxon>
        <taxon>ecological metagenomes</taxon>
    </lineage>
</organism>
<gene>
    <name evidence="1" type="ORF">SDC9_184735</name>
</gene>
<accession>A0A645HGC0</accession>
<dbReference type="EMBL" id="VSSQ01091741">
    <property type="protein sequence ID" value="MPN37219.1"/>
    <property type="molecule type" value="Genomic_DNA"/>
</dbReference>
<dbReference type="AlphaFoldDB" id="A0A645HGC0"/>
<proteinExistence type="predicted"/>
<reference evidence="1" key="1">
    <citation type="submission" date="2019-08" db="EMBL/GenBank/DDBJ databases">
        <authorList>
            <person name="Kucharzyk K."/>
            <person name="Murdoch R.W."/>
            <person name="Higgins S."/>
            <person name="Loffler F."/>
        </authorList>
    </citation>
    <scope>NUCLEOTIDE SEQUENCE</scope>
</reference>
<sequence length="64" mass="6986">MTGAQQQIAVLIKGIQMILKSGGERRNTGAGAQGAFDEPFAVKQVQRLPHRVTADLELLHQLTF</sequence>
<name>A0A645HGC0_9ZZZZ</name>